<sequence length="72" mass="8245">MNRAGKAGKKLENMEKTNWKGWMAEEIVEAEENTNGILNKSTIFWFIPMYAHSFLDAISSSLKSLFICLFDP</sequence>
<dbReference type="AlphaFoldDB" id="A0A0N5AHM0"/>
<organism evidence="1 2">
    <name type="scientific">Syphacia muris</name>
    <dbReference type="NCBI Taxonomy" id="451379"/>
    <lineage>
        <taxon>Eukaryota</taxon>
        <taxon>Metazoa</taxon>
        <taxon>Ecdysozoa</taxon>
        <taxon>Nematoda</taxon>
        <taxon>Chromadorea</taxon>
        <taxon>Rhabditida</taxon>
        <taxon>Spirurina</taxon>
        <taxon>Oxyuridomorpha</taxon>
        <taxon>Oxyuroidea</taxon>
        <taxon>Oxyuridae</taxon>
        <taxon>Syphacia</taxon>
    </lineage>
</organism>
<accession>A0A0N5AHM0</accession>
<evidence type="ECO:0000313" key="1">
    <source>
        <dbReference type="Proteomes" id="UP000046393"/>
    </source>
</evidence>
<name>A0A0N5AHM0_9BILA</name>
<protein>
    <submittedName>
        <fullName evidence="2">Ovule protein</fullName>
    </submittedName>
</protein>
<dbReference type="WBParaSite" id="SMUV_0000387701-mRNA-1">
    <property type="protein sequence ID" value="SMUV_0000387701-mRNA-1"/>
    <property type="gene ID" value="SMUV_0000387701"/>
</dbReference>
<keyword evidence="1" id="KW-1185">Reference proteome</keyword>
<proteinExistence type="predicted"/>
<evidence type="ECO:0000313" key="2">
    <source>
        <dbReference type="WBParaSite" id="SMUV_0000387701-mRNA-1"/>
    </source>
</evidence>
<reference evidence="2" key="1">
    <citation type="submission" date="2017-02" db="UniProtKB">
        <authorList>
            <consortium name="WormBaseParasite"/>
        </authorList>
    </citation>
    <scope>IDENTIFICATION</scope>
</reference>
<dbReference type="Proteomes" id="UP000046393">
    <property type="component" value="Unplaced"/>
</dbReference>